<reference evidence="2" key="2">
    <citation type="submission" date="2020-09" db="EMBL/GenBank/DDBJ databases">
        <authorList>
            <person name="Sun Q."/>
            <person name="Kim S."/>
        </authorList>
    </citation>
    <scope>NUCLEOTIDE SEQUENCE</scope>
    <source>
        <strain evidence="2">KCTC 32437</strain>
    </source>
</reference>
<evidence type="ECO:0000256" key="1">
    <source>
        <dbReference type="SAM" id="Phobius"/>
    </source>
</evidence>
<keyword evidence="1" id="KW-0812">Transmembrane</keyword>
<proteinExistence type="predicted"/>
<protein>
    <recommendedName>
        <fullName evidence="4">DUF998 domain-containing protein</fullName>
    </recommendedName>
</protein>
<evidence type="ECO:0000313" key="3">
    <source>
        <dbReference type="Proteomes" id="UP000646579"/>
    </source>
</evidence>
<dbReference type="InterPro" id="IPR009339">
    <property type="entry name" value="DUF998"/>
</dbReference>
<keyword evidence="3" id="KW-1185">Reference proteome</keyword>
<dbReference type="EMBL" id="BMZE01000003">
    <property type="protein sequence ID" value="GHA32778.1"/>
    <property type="molecule type" value="Genomic_DNA"/>
</dbReference>
<dbReference type="AlphaFoldDB" id="A0A918VXG9"/>
<feature type="transmembrane region" description="Helical" evidence="1">
    <location>
        <begin position="191"/>
        <end position="210"/>
    </location>
</feature>
<sequence length="222" mass="23594">MQIRTWGYRVQTSEARRGELLTVVAGYCGLIGCAAAIVSDIAAIIAYPPHNPIADTISALAEGPYGWIQDWGLYFFAAAIFACAVGLDLNFGSKRVLIARLLLGVMSLVIVAIAGVNQDMRVTVPASNLHLGCVLALYAILVINSGLLVSQIARLNRICGWLIGGIGVVWTVLAPIFFIVPTEWDGAYERFLAVLAIGWVSTISIVLIGYGKAGATMVPDSA</sequence>
<dbReference type="PROSITE" id="PS51257">
    <property type="entry name" value="PROKAR_LIPOPROTEIN"/>
    <property type="match status" value="1"/>
</dbReference>
<feature type="transmembrane region" description="Helical" evidence="1">
    <location>
        <begin position="20"/>
        <end position="47"/>
    </location>
</feature>
<comment type="caution">
    <text evidence="2">The sequence shown here is derived from an EMBL/GenBank/DDBJ whole genome shotgun (WGS) entry which is preliminary data.</text>
</comment>
<keyword evidence="1" id="KW-0472">Membrane</keyword>
<name>A0A918VXG9_9HYPH</name>
<feature type="transmembrane region" description="Helical" evidence="1">
    <location>
        <begin position="129"/>
        <end position="149"/>
    </location>
</feature>
<keyword evidence="1" id="KW-1133">Transmembrane helix</keyword>
<organism evidence="2 3">
    <name type="scientific">Devosia pacifica</name>
    <dbReference type="NCBI Taxonomy" id="1335967"/>
    <lineage>
        <taxon>Bacteria</taxon>
        <taxon>Pseudomonadati</taxon>
        <taxon>Pseudomonadota</taxon>
        <taxon>Alphaproteobacteria</taxon>
        <taxon>Hyphomicrobiales</taxon>
        <taxon>Devosiaceae</taxon>
        <taxon>Devosia</taxon>
    </lineage>
</organism>
<feature type="transmembrane region" description="Helical" evidence="1">
    <location>
        <begin position="71"/>
        <end position="91"/>
    </location>
</feature>
<dbReference type="Pfam" id="PF06197">
    <property type="entry name" value="DUF998"/>
    <property type="match status" value="1"/>
</dbReference>
<feature type="transmembrane region" description="Helical" evidence="1">
    <location>
        <begin position="161"/>
        <end position="179"/>
    </location>
</feature>
<evidence type="ECO:0008006" key="4">
    <source>
        <dbReference type="Google" id="ProtNLM"/>
    </source>
</evidence>
<reference evidence="2" key="1">
    <citation type="journal article" date="2014" name="Int. J. Syst. Evol. Microbiol.">
        <title>Complete genome sequence of Corynebacterium casei LMG S-19264T (=DSM 44701T), isolated from a smear-ripened cheese.</title>
        <authorList>
            <consortium name="US DOE Joint Genome Institute (JGI-PGF)"/>
            <person name="Walter F."/>
            <person name="Albersmeier A."/>
            <person name="Kalinowski J."/>
            <person name="Ruckert C."/>
        </authorList>
    </citation>
    <scope>NUCLEOTIDE SEQUENCE</scope>
    <source>
        <strain evidence="2">KCTC 32437</strain>
    </source>
</reference>
<dbReference type="Proteomes" id="UP000646579">
    <property type="component" value="Unassembled WGS sequence"/>
</dbReference>
<accession>A0A918VXG9</accession>
<evidence type="ECO:0000313" key="2">
    <source>
        <dbReference type="EMBL" id="GHA32778.1"/>
    </source>
</evidence>
<feature type="transmembrane region" description="Helical" evidence="1">
    <location>
        <begin position="98"/>
        <end position="117"/>
    </location>
</feature>
<gene>
    <name evidence="2" type="ORF">GCM10007989_31130</name>
</gene>